<evidence type="ECO:0000313" key="2">
    <source>
        <dbReference type="Proteomes" id="UP001454036"/>
    </source>
</evidence>
<comment type="caution">
    <text evidence="1">The sequence shown here is derived from an EMBL/GenBank/DDBJ whole genome shotgun (WGS) entry which is preliminary data.</text>
</comment>
<dbReference type="AlphaFoldDB" id="A0AAV3PRT3"/>
<dbReference type="Proteomes" id="UP001454036">
    <property type="component" value="Unassembled WGS sequence"/>
</dbReference>
<keyword evidence="2" id="KW-1185">Reference proteome</keyword>
<gene>
    <name evidence="1" type="ORF">LIER_11824</name>
</gene>
<dbReference type="EMBL" id="BAABME010002219">
    <property type="protein sequence ID" value="GAA0153632.1"/>
    <property type="molecule type" value="Genomic_DNA"/>
</dbReference>
<dbReference type="CDD" id="cd09272">
    <property type="entry name" value="RNase_HI_RT_Ty1"/>
    <property type="match status" value="1"/>
</dbReference>
<protein>
    <submittedName>
        <fullName evidence="1">Uncharacterized protein</fullName>
    </submittedName>
</protein>
<proteinExistence type="predicted"/>
<dbReference type="SUPFAM" id="SSF56672">
    <property type="entry name" value="DNA/RNA polymerases"/>
    <property type="match status" value="1"/>
</dbReference>
<accession>A0AAV3PRT3</accession>
<dbReference type="PANTHER" id="PTHR11439:SF462">
    <property type="match status" value="1"/>
</dbReference>
<organism evidence="1 2">
    <name type="scientific">Lithospermum erythrorhizon</name>
    <name type="common">Purple gromwell</name>
    <name type="synonym">Lithospermum officinale var. erythrorhizon</name>
    <dbReference type="NCBI Taxonomy" id="34254"/>
    <lineage>
        <taxon>Eukaryota</taxon>
        <taxon>Viridiplantae</taxon>
        <taxon>Streptophyta</taxon>
        <taxon>Embryophyta</taxon>
        <taxon>Tracheophyta</taxon>
        <taxon>Spermatophyta</taxon>
        <taxon>Magnoliopsida</taxon>
        <taxon>eudicotyledons</taxon>
        <taxon>Gunneridae</taxon>
        <taxon>Pentapetalae</taxon>
        <taxon>asterids</taxon>
        <taxon>lamiids</taxon>
        <taxon>Boraginales</taxon>
        <taxon>Boraginaceae</taxon>
        <taxon>Boraginoideae</taxon>
        <taxon>Lithospermeae</taxon>
        <taxon>Lithospermum</taxon>
    </lineage>
</organism>
<dbReference type="InterPro" id="IPR043502">
    <property type="entry name" value="DNA/RNA_pol_sf"/>
</dbReference>
<evidence type="ECO:0000313" key="1">
    <source>
        <dbReference type="EMBL" id="GAA0153632.1"/>
    </source>
</evidence>
<reference evidence="1 2" key="1">
    <citation type="submission" date="2024-01" db="EMBL/GenBank/DDBJ databases">
        <title>The complete chloroplast genome sequence of Lithospermum erythrorhizon: insights into the phylogenetic relationship among Boraginaceae species and the maternal lineages of purple gromwells.</title>
        <authorList>
            <person name="Okada T."/>
            <person name="Watanabe K."/>
        </authorList>
    </citation>
    <scope>NUCLEOTIDE SEQUENCE [LARGE SCALE GENOMIC DNA]</scope>
</reference>
<name>A0AAV3PRT3_LITER</name>
<dbReference type="PANTHER" id="PTHR11439">
    <property type="entry name" value="GAG-POL-RELATED RETROTRANSPOSON"/>
    <property type="match status" value="1"/>
</dbReference>
<sequence>MSLGSQTFWVPNRTKPYTSSDKWSFVRRFRALSSSGRTPHISCIHDTKFDIYSPHFSTVDANSSSRALGYCNTGCPGQGLLLRSDCDLLLTGWVVILDSSVISWKTKKQHTVSRSSTEAEYRSMATITAELKWIKALLDVHHNKSMTLFCDRQFALHIAQNPIFHKRTKHIDVDCHYVRDAIQDGLIATAHVSLEEQLADIFTKALGKRKFLYLYCKLGICDLHVPT</sequence>